<protein>
    <submittedName>
        <fullName evidence="1">Uncharacterized protein</fullName>
    </submittedName>
</protein>
<dbReference type="AlphaFoldDB" id="A0A0L8I8F2"/>
<proteinExistence type="predicted"/>
<reference evidence="1" key="1">
    <citation type="submission" date="2015-07" db="EMBL/GenBank/DDBJ databases">
        <title>MeaNS - Measles Nucleotide Surveillance Program.</title>
        <authorList>
            <person name="Tran T."/>
            <person name="Druce J."/>
        </authorList>
    </citation>
    <scope>NUCLEOTIDE SEQUENCE</scope>
    <source>
        <strain evidence="1">UCB-OBI-ISO-001</strain>
        <tissue evidence="1">Gonad</tissue>
    </source>
</reference>
<evidence type="ECO:0000313" key="1">
    <source>
        <dbReference type="EMBL" id="KOF97766.1"/>
    </source>
</evidence>
<dbReference type="EMBL" id="KQ416261">
    <property type="protein sequence ID" value="KOF97766.1"/>
    <property type="molecule type" value="Genomic_DNA"/>
</dbReference>
<gene>
    <name evidence="1" type="ORF">OCBIM_22028560mg</name>
</gene>
<name>A0A0L8I8F2_OCTBM</name>
<accession>A0A0L8I8F2</accession>
<sequence>MRCELNHCDLVMDATLEKKTCCNDPDIFCHVCGIVTPQAQRRKINNFVKKVCRAYFKVTLRDQDKTWAPHKVCKTSVETWYNETIHQNS</sequence>
<organism evidence="1">
    <name type="scientific">Octopus bimaculoides</name>
    <name type="common">California two-spotted octopus</name>
    <dbReference type="NCBI Taxonomy" id="37653"/>
    <lineage>
        <taxon>Eukaryota</taxon>
        <taxon>Metazoa</taxon>
        <taxon>Spiralia</taxon>
        <taxon>Lophotrochozoa</taxon>
        <taxon>Mollusca</taxon>
        <taxon>Cephalopoda</taxon>
        <taxon>Coleoidea</taxon>
        <taxon>Octopodiformes</taxon>
        <taxon>Octopoda</taxon>
        <taxon>Incirrata</taxon>
        <taxon>Octopodidae</taxon>
        <taxon>Octopus</taxon>
    </lineage>
</organism>